<name>A0A9D5C6F1_9LILI</name>
<sequence length="383" mass="42046">MHYRVSNTGGSLETSMILLYSEESFGNLAKLLKKESPIEVYVEHVADDAHTSNMPTAGQGLSAGTNIVDKSVAEQVGSVQDVDGTGPSNYAGLQSGEDAEQPSLSLDSTSSENWCSTSDDDEYMQIKKKHKEMEGFKVTEQQPGSQFNLDDPLEQPSTNMDEEVEEDFSDSLAFFLTTSEDNSEPEHGKRKKSTQSVSTRKGPHHILNWVAAAKGKGKRSHAAIGQGEHVDSGPPKKKEKMPLLPLRLNMPLLLPRARVKGKHLLLQQGQDCEEKGRHKFLVMAKLKGKQFTLSPVISTSLCHASVTAESAPIQNQERETQVNVGIVPIKGNENTQTNKRGKKYQKHDAGIGVQTRSKILLEASVMNKYMVDSNTKVSESSKK</sequence>
<evidence type="ECO:0000256" key="1">
    <source>
        <dbReference type="SAM" id="MobiDB-lite"/>
    </source>
</evidence>
<dbReference type="EMBL" id="JAGGNH010000007">
    <property type="protein sequence ID" value="KAJ0967134.1"/>
    <property type="molecule type" value="Genomic_DNA"/>
</dbReference>
<dbReference type="AlphaFoldDB" id="A0A9D5C6F1"/>
<reference evidence="2" key="1">
    <citation type="submission" date="2021-03" db="EMBL/GenBank/DDBJ databases">
        <authorList>
            <person name="Li Z."/>
            <person name="Yang C."/>
        </authorList>
    </citation>
    <scope>NUCLEOTIDE SEQUENCE</scope>
    <source>
        <strain evidence="2">Dzin_1.0</strain>
        <tissue evidence="2">Leaf</tissue>
    </source>
</reference>
<comment type="caution">
    <text evidence="2">The sequence shown here is derived from an EMBL/GenBank/DDBJ whole genome shotgun (WGS) entry which is preliminary data.</text>
</comment>
<feature type="compositionally biased region" description="Polar residues" evidence="1">
    <location>
        <begin position="139"/>
        <end position="148"/>
    </location>
</feature>
<feature type="compositionally biased region" description="Polar residues" evidence="1">
    <location>
        <begin position="102"/>
        <end position="117"/>
    </location>
</feature>
<dbReference type="Proteomes" id="UP001085076">
    <property type="component" value="Miscellaneous, Linkage group lg07"/>
</dbReference>
<organism evidence="2 3">
    <name type="scientific">Dioscorea zingiberensis</name>
    <dbReference type="NCBI Taxonomy" id="325984"/>
    <lineage>
        <taxon>Eukaryota</taxon>
        <taxon>Viridiplantae</taxon>
        <taxon>Streptophyta</taxon>
        <taxon>Embryophyta</taxon>
        <taxon>Tracheophyta</taxon>
        <taxon>Spermatophyta</taxon>
        <taxon>Magnoliopsida</taxon>
        <taxon>Liliopsida</taxon>
        <taxon>Dioscoreales</taxon>
        <taxon>Dioscoreaceae</taxon>
        <taxon>Dioscorea</taxon>
    </lineage>
</organism>
<evidence type="ECO:0000313" key="2">
    <source>
        <dbReference type="EMBL" id="KAJ0967134.1"/>
    </source>
</evidence>
<feature type="region of interest" description="Disordered" evidence="1">
    <location>
        <begin position="79"/>
        <end position="118"/>
    </location>
</feature>
<feature type="region of interest" description="Disordered" evidence="1">
    <location>
        <begin position="179"/>
        <end position="201"/>
    </location>
</feature>
<accession>A0A9D5C6F1</accession>
<proteinExistence type="predicted"/>
<evidence type="ECO:0000313" key="3">
    <source>
        <dbReference type="Proteomes" id="UP001085076"/>
    </source>
</evidence>
<gene>
    <name evidence="2" type="ORF">J5N97_024051</name>
</gene>
<protein>
    <submittedName>
        <fullName evidence="2">Uncharacterized protein</fullName>
    </submittedName>
</protein>
<keyword evidence="3" id="KW-1185">Reference proteome</keyword>
<feature type="region of interest" description="Disordered" evidence="1">
    <location>
        <begin position="138"/>
        <end position="159"/>
    </location>
</feature>
<reference evidence="2" key="2">
    <citation type="journal article" date="2022" name="Hortic Res">
        <title>The genome of Dioscorea zingiberensis sheds light on the biosynthesis, origin and evolution of the medicinally important diosgenin saponins.</title>
        <authorList>
            <person name="Li Y."/>
            <person name="Tan C."/>
            <person name="Li Z."/>
            <person name="Guo J."/>
            <person name="Li S."/>
            <person name="Chen X."/>
            <person name="Wang C."/>
            <person name="Dai X."/>
            <person name="Yang H."/>
            <person name="Song W."/>
            <person name="Hou L."/>
            <person name="Xu J."/>
            <person name="Tong Z."/>
            <person name="Xu A."/>
            <person name="Yuan X."/>
            <person name="Wang W."/>
            <person name="Yang Q."/>
            <person name="Chen L."/>
            <person name="Sun Z."/>
            <person name="Wang K."/>
            <person name="Pan B."/>
            <person name="Chen J."/>
            <person name="Bao Y."/>
            <person name="Liu F."/>
            <person name="Qi X."/>
            <person name="Gang D.R."/>
            <person name="Wen J."/>
            <person name="Li J."/>
        </authorList>
    </citation>
    <scope>NUCLEOTIDE SEQUENCE</scope>
    <source>
        <strain evidence="2">Dzin_1.0</strain>
    </source>
</reference>